<dbReference type="InterPro" id="IPR050602">
    <property type="entry name" value="Malonyl-ACP_OMT"/>
</dbReference>
<dbReference type="GO" id="GO:0032259">
    <property type="term" value="P:methylation"/>
    <property type="evidence" value="ECO:0007669"/>
    <property type="project" value="UniProtKB-KW"/>
</dbReference>
<evidence type="ECO:0000313" key="3">
    <source>
        <dbReference type="EMBL" id="QHD65340.1"/>
    </source>
</evidence>
<dbReference type="GO" id="GO:0008168">
    <property type="term" value="F:methyltransferase activity"/>
    <property type="evidence" value="ECO:0007669"/>
    <property type="project" value="UniProtKB-KW"/>
</dbReference>
<name>A0A6P1GAM0_9RICK</name>
<evidence type="ECO:0000256" key="2">
    <source>
        <dbReference type="ARBA" id="ARBA00022679"/>
    </source>
</evidence>
<gene>
    <name evidence="3" type="ORF">GP480_02700</name>
</gene>
<dbReference type="Gene3D" id="3.40.50.150">
    <property type="entry name" value="Vaccinia Virus protein VP39"/>
    <property type="match status" value="1"/>
</dbReference>
<accession>A0A6P1GAM0</accession>
<reference evidence="3 4" key="2">
    <citation type="journal article" date="2020" name="MBio">
        <title>Isolation and Molecular Analysis of a Novel Neorickettsia Species That Causes Potomac Horse Fever.</title>
        <authorList>
            <person name="Teymournejad O."/>
            <person name="Lin M."/>
            <person name="Bekebrede H."/>
            <person name="Kamr A."/>
            <person name="Toribio R.E."/>
            <person name="Arroyo L.G."/>
            <person name="Baird J.D."/>
            <person name="Rikihisa Y."/>
        </authorList>
    </citation>
    <scope>NUCLEOTIDE SEQUENCE [LARGE SCALE GENOMIC DNA]</scope>
    <source>
        <strain evidence="3 4">Fin17</strain>
    </source>
</reference>
<keyword evidence="1 3" id="KW-0489">Methyltransferase</keyword>
<dbReference type="SUPFAM" id="SSF53335">
    <property type="entry name" value="S-adenosyl-L-methionine-dependent methyltransferases"/>
    <property type="match status" value="1"/>
</dbReference>
<proteinExistence type="predicted"/>
<evidence type="ECO:0000256" key="1">
    <source>
        <dbReference type="ARBA" id="ARBA00022603"/>
    </source>
</evidence>
<dbReference type="KEGG" id="nef:GP480_02700"/>
<evidence type="ECO:0000313" key="4">
    <source>
        <dbReference type="Proteomes" id="UP000464912"/>
    </source>
</evidence>
<dbReference type="AlphaFoldDB" id="A0A6P1GAM0"/>
<dbReference type="PANTHER" id="PTHR13090:SF1">
    <property type="entry name" value="ARGININE-HYDROXYLASE NDUFAF5, MITOCHONDRIAL"/>
    <property type="match status" value="1"/>
</dbReference>
<keyword evidence="2 3" id="KW-0808">Transferase</keyword>
<dbReference type="EMBL" id="CP047224">
    <property type="protein sequence ID" value="QHD65340.1"/>
    <property type="molecule type" value="Genomic_DNA"/>
</dbReference>
<dbReference type="InterPro" id="IPR029063">
    <property type="entry name" value="SAM-dependent_MTases_sf"/>
</dbReference>
<dbReference type="RefSeq" id="WP_160095645.1">
    <property type="nucleotide sequence ID" value="NZ_CP047224.1"/>
</dbReference>
<dbReference type="PANTHER" id="PTHR13090">
    <property type="entry name" value="ARGININE-HYDROXYLASE NDUFAF5, MITOCHONDRIAL"/>
    <property type="match status" value="1"/>
</dbReference>
<protein>
    <submittedName>
        <fullName evidence="3">Methyltransferase domain-containing protein</fullName>
    </submittedName>
</protein>
<sequence>MKRLFNTRAIIARRKRFARVNASHYYLLLEIYALLLEKINGTFSDVLNFGAHRGELLISLKEFEGLSFENIVHLDVCHEMLESIFGKKIVVEDDNFELGENNFDLVISGMFMHHVNDLVNAFSAIYKSLKVGGICLVSLFGPETLLELKQAIFNADRDDGFVPRVSPFIHIKDAGRLIQRVGFALPVVTSEKVVVEYSSVDKLFTDIHATAQSSAILGINYGMTTMSTLRKIITEYKRLCPDGIKATFEVLVLVAMKGA</sequence>
<dbReference type="Proteomes" id="UP000464912">
    <property type="component" value="Chromosome"/>
</dbReference>
<reference evidence="3 4" key="1">
    <citation type="journal article" date="2020" name="MBio">
        <title>Erratum for Teymournejad et al., 'Isolation and Molecular Analysis of a Novel Neorickettsia Species That Causes Potomac Horse Fever'.</title>
        <authorList>
            <person name="Teymournejad O."/>
            <person name="Lin M."/>
            <person name="Bekebrede H."/>
            <person name="Kamr A."/>
            <person name="Toribio R.E."/>
            <person name="Arroyo L.G."/>
            <person name="Baird J.D."/>
            <person name="Rikihisa Y."/>
        </authorList>
    </citation>
    <scope>NUCLEOTIDE SEQUENCE [LARGE SCALE GENOMIC DNA]</scope>
    <source>
        <strain evidence="3 4">Fin17</strain>
    </source>
</reference>
<keyword evidence="4" id="KW-1185">Reference proteome</keyword>
<dbReference type="Pfam" id="PF13489">
    <property type="entry name" value="Methyltransf_23"/>
    <property type="match status" value="1"/>
</dbReference>
<organism evidence="3 4">
    <name type="scientific">Neorickettsia findlayensis</name>
    <dbReference type="NCBI Taxonomy" id="2686014"/>
    <lineage>
        <taxon>Bacteria</taxon>
        <taxon>Pseudomonadati</taxon>
        <taxon>Pseudomonadota</taxon>
        <taxon>Alphaproteobacteria</taxon>
        <taxon>Rickettsiales</taxon>
        <taxon>Anaplasmataceae</taxon>
        <taxon>Neorickettsia</taxon>
    </lineage>
</organism>